<reference evidence="1" key="1">
    <citation type="submission" date="2018-05" db="EMBL/GenBank/DDBJ databases">
        <authorList>
            <person name="Lanie J.A."/>
            <person name="Ng W.-L."/>
            <person name="Kazmierczak K.M."/>
            <person name="Andrzejewski T.M."/>
            <person name="Davidsen T.M."/>
            <person name="Wayne K.J."/>
            <person name="Tettelin H."/>
            <person name="Glass J.I."/>
            <person name="Rusch D."/>
            <person name="Podicherti R."/>
            <person name="Tsui H.-C.T."/>
            <person name="Winkler M.E."/>
        </authorList>
    </citation>
    <scope>NUCLEOTIDE SEQUENCE</scope>
</reference>
<name>A0A382WJC8_9ZZZZ</name>
<feature type="non-terminal residue" evidence="1">
    <location>
        <position position="1"/>
    </location>
</feature>
<proteinExistence type="predicted"/>
<dbReference type="AlphaFoldDB" id="A0A382WJC8"/>
<accession>A0A382WJC8</accession>
<sequence>TLLNVILKSLPSKTYPVIPNRQKKKDIRRLDAFFLQLQMLEQ</sequence>
<evidence type="ECO:0000313" key="1">
    <source>
        <dbReference type="EMBL" id="SVD58171.1"/>
    </source>
</evidence>
<organism evidence="1">
    <name type="scientific">marine metagenome</name>
    <dbReference type="NCBI Taxonomy" id="408172"/>
    <lineage>
        <taxon>unclassified sequences</taxon>
        <taxon>metagenomes</taxon>
        <taxon>ecological metagenomes</taxon>
    </lineage>
</organism>
<protein>
    <submittedName>
        <fullName evidence="1">Uncharacterized protein</fullName>
    </submittedName>
</protein>
<gene>
    <name evidence="1" type="ORF">METZ01_LOCUS411025</name>
</gene>
<dbReference type="EMBL" id="UINC01159855">
    <property type="protein sequence ID" value="SVD58171.1"/>
    <property type="molecule type" value="Genomic_DNA"/>
</dbReference>